<name>A0A6A5ZDT3_9PLEO</name>
<evidence type="ECO:0000313" key="4">
    <source>
        <dbReference type="Proteomes" id="UP000799770"/>
    </source>
</evidence>
<keyword evidence="2" id="KW-0812">Transmembrane</keyword>
<organism evidence="3 4">
    <name type="scientific">Lophiotrema nucula</name>
    <dbReference type="NCBI Taxonomy" id="690887"/>
    <lineage>
        <taxon>Eukaryota</taxon>
        <taxon>Fungi</taxon>
        <taxon>Dikarya</taxon>
        <taxon>Ascomycota</taxon>
        <taxon>Pezizomycotina</taxon>
        <taxon>Dothideomycetes</taxon>
        <taxon>Pleosporomycetidae</taxon>
        <taxon>Pleosporales</taxon>
        <taxon>Lophiotremataceae</taxon>
        <taxon>Lophiotrema</taxon>
    </lineage>
</organism>
<feature type="transmembrane region" description="Helical" evidence="2">
    <location>
        <begin position="323"/>
        <end position="341"/>
    </location>
</feature>
<keyword evidence="2" id="KW-1133">Transmembrane helix</keyword>
<protein>
    <submittedName>
        <fullName evidence="3">Uncharacterized protein</fullName>
    </submittedName>
</protein>
<evidence type="ECO:0000256" key="1">
    <source>
        <dbReference type="SAM" id="MobiDB-lite"/>
    </source>
</evidence>
<reference evidence="3" key="1">
    <citation type="journal article" date="2020" name="Stud. Mycol.">
        <title>101 Dothideomycetes genomes: a test case for predicting lifestyles and emergence of pathogens.</title>
        <authorList>
            <person name="Haridas S."/>
            <person name="Albert R."/>
            <person name="Binder M."/>
            <person name="Bloem J."/>
            <person name="Labutti K."/>
            <person name="Salamov A."/>
            <person name="Andreopoulos B."/>
            <person name="Baker S."/>
            <person name="Barry K."/>
            <person name="Bills G."/>
            <person name="Bluhm B."/>
            <person name="Cannon C."/>
            <person name="Castanera R."/>
            <person name="Culley D."/>
            <person name="Daum C."/>
            <person name="Ezra D."/>
            <person name="Gonzalez J."/>
            <person name="Henrissat B."/>
            <person name="Kuo A."/>
            <person name="Liang C."/>
            <person name="Lipzen A."/>
            <person name="Lutzoni F."/>
            <person name="Magnuson J."/>
            <person name="Mondo S."/>
            <person name="Nolan M."/>
            <person name="Ohm R."/>
            <person name="Pangilinan J."/>
            <person name="Park H.-J."/>
            <person name="Ramirez L."/>
            <person name="Alfaro M."/>
            <person name="Sun H."/>
            <person name="Tritt A."/>
            <person name="Yoshinaga Y."/>
            <person name="Zwiers L.-H."/>
            <person name="Turgeon B."/>
            <person name="Goodwin S."/>
            <person name="Spatafora J."/>
            <person name="Crous P."/>
            <person name="Grigoriev I."/>
        </authorList>
    </citation>
    <scope>NUCLEOTIDE SEQUENCE</scope>
    <source>
        <strain evidence="3">CBS 627.86</strain>
    </source>
</reference>
<dbReference type="EMBL" id="ML977319">
    <property type="protein sequence ID" value="KAF2117406.1"/>
    <property type="molecule type" value="Genomic_DNA"/>
</dbReference>
<feature type="transmembrane region" description="Helical" evidence="2">
    <location>
        <begin position="221"/>
        <end position="244"/>
    </location>
</feature>
<evidence type="ECO:0000313" key="3">
    <source>
        <dbReference type="EMBL" id="KAF2117406.1"/>
    </source>
</evidence>
<evidence type="ECO:0000256" key="2">
    <source>
        <dbReference type="SAM" id="Phobius"/>
    </source>
</evidence>
<feature type="compositionally biased region" description="Low complexity" evidence="1">
    <location>
        <begin position="7"/>
        <end position="59"/>
    </location>
</feature>
<keyword evidence="2" id="KW-0472">Membrane</keyword>
<feature type="region of interest" description="Disordered" evidence="1">
    <location>
        <begin position="1"/>
        <end position="74"/>
    </location>
</feature>
<dbReference type="PANTHER" id="PTHR35043">
    <property type="entry name" value="TRANSCRIPTION FACTOR DOMAIN-CONTAINING PROTEIN"/>
    <property type="match status" value="1"/>
</dbReference>
<feature type="transmembrane region" description="Helical" evidence="2">
    <location>
        <begin position="84"/>
        <end position="103"/>
    </location>
</feature>
<dbReference type="AlphaFoldDB" id="A0A6A5ZDT3"/>
<dbReference type="PANTHER" id="PTHR35043:SF9">
    <property type="match status" value="1"/>
</dbReference>
<feature type="transmembrane region" description="Helical" evidence="2">
    <location>
        <begin position="387"/>
        <end position="405"/>
    </location>
</feature>
<accession>A0A6A5ZDT3</accession>
<gene>
    <name evidence="3" type="ORF">BDV96DRAFT_25018</name>
</gene>
<feature type="compositionally biased region" description="Polar residues" evidence="1">
    <location>
        <begin position="60"/>
        <end position="69"/>
    </location>
</feature>
<feature type="transmembrane region" description="Helical" evidence="2">
    <location>
        <begin position="517"/>
        <end position="537"/>
    </location>
</feature>
<feature type="transmembrane region" description="Helical" evidence="2">
    <location>
        <begin position="189"/>
        <end position="209"/>
    </location>
</feature>
<proteinExistence type="predicted"/>
<dbReference type="Proteomes" id="UP000799770">
    <property type="component" value="Unassembled WGS sequence"/>
</dbReference>
<feature type="transmembrane region" description="Helical" evidence="2">
    <location>
        <begin position="549"/>
        <end position="568"/>
    </location>
</feature>
<feature type="transmembrane region" description="Helical" evidence="2">
    <location>
        <begin position="484"/>
        <end position="505"/>
    </location>
</feature>
<keyword evidence="4" id="KW-1185">Reference proteome</keyword>
<sequence length="596" mass="67140">MIAMQNLQQQPAGPALQAGPSSNTAATTGSQTASTGSAPSAVPSAPAASSNQQPGAQSSTATNTAPNNVKRSRARRTLTRCEKITIFILTVVGFITTMVYFEFGRKTGDTGNALARKGNEQSQESNKLANISTALSLWDYCVENHFENYPGCQDAHHLVMDTVDPEHEIHARGLPQQLEGTRGRSTRSAMSIILSCLITSIISILTSFYPNLRGYQKPWQWVLSNIGWCIIMWLIPEVVALSAYHQYMQALDIEKSALRAFRQLYQSTGSLASGSPRIDVPPVPTHDAYQTAGSNRTTVQSHSDLSSLRQRKPMRDIKRHHQWTWFHSYYAVMGGFVIHLSETRVLPEYRSRLTLTSEAVKILLEQAPEQIPDISKHEFRPRRISDMLLRFVFVAHFVWLAVQIVARRANGLSVTPLESITFAHCVCMLMVVTLWADKPLDVREPFAIRSNGIDQLFPAGSNLLVERVNEWSIDMLGQVGTGTITWVALTLFESLYSLQYLAIFNEGSTPPMERKRWEMLATGSASFGFLAVLFYQIHKKTKHPSYRKLFRGIGRFWLLFFIICRFSIVLQSFKSMRYFATSAYQEVEWTTLPHFR</sequence>
<dbReference type="OrthoDB" id="3029001at2759"/>